<comment type="caution">
    <text evidence="8">The sequence shown here is derived from an EMBL/GenBank/DDBJ whole genome shotgun (WGS) entry which is preliminary data.</text>
</comment>
<comment type="subcellular location">
    <subcellularLocation>
        <location evidence="6">Cell membrane</location>
        <topology evidence="6">Single-pass membrane protein</topology>
    </subcellularLocation>
</comment>
<keyword evidence="2 6" id="KW-0597">Phosphoprotein</keyword>
<comment type="function">
    <text evidence="6">Part of a membrane-bound complex that couples electron transfer with translocation of ions across the membrane.</text>
</comment>
<evidence type="ECO:0000313" key="9">
    <source>
        <dbReference type="Proteomes" id="UP000051012"/>
    </source>
</evidence>
<comment type="similarity">
    <text evidence="6">Belongs to the RnfG family.</text>
</comment>
<dbReference type="EC" id="7.-.-.-" evidence="6"/>
<reference evidence="8 9" key="1">
    <citation type="journal article" date="2015" name="Microbiome">
        <title>Genomic resolution of linkages in carbon, nitrogen, and sulfur cycling among widespread estuary sediment bacteria.</title>
        <authorList>
            <person name="Baker B.J."/>
            <person name="Lazar C.S."/>
            <person name="Teske A.P."/>
            <person name="Dick G.J."/>
        </authorList>
    </citation>
    <scope>NUCLEOTIDE SEQUENCE [LARGE SCALE GENOMIC DNA]</scope>
    <source>
        <strain evidence="8">DG_78</strain>
    </source>
</reference>
<dbReference type="HAMAP" id="MF_00479">
    <property type="entry name" value="RsxG_RnfG"/>
    <property type="match status" value="1"/>
</dbReference>
<dbReference type="SMART" id="SM00900">
    <property type="entry name" value="FMN_bind"/>
    <property type="match status" value="2"/>
</dbReference>
<dbReference type="Pfam" id="PF04205">
    <property type="entry name" value="FMN_bind"/>
    <property type="match status" value="2"/>
</dbReference>
<evidence type="ECO:0000313" key="8">
    <source>
        <dbReference type="EMBL" id="KPJ74471.1"/>
    </source>
</evidence>
<dbReference type="InterPro" id="IPR010209">
    <property type="entry name" value="Ion_transpt_RnfG/RsxG"/>
</dbReference>
<keyword evidence="1 6" id="KW-0813">Transport</keyword>
<evidence type="ECO:0000256" key="5">
    <source>
        <dbReference type="ARBA" id="ARBA00022982"/>
    </source>
</evidence>
<evidence type="ECO:0000256" key="1">
    <source>
        <dbReference type="ARBA" id="ARBA00022448"/>
    </source>
</evidence>
<keyword evidence="6" id="KW-1133">Transmembrane helix</keyword>
<keyword evidence="6" id="KW-1003">Cell membrane</keyword>
<dbReference type="GO" id="GO:0010181">
    <property type="term" value="F:FMN binding"/>
    <property type="evidence" value="ECO:0007669"/>
    <property type="project" value="InterPro"/>
</dbReference>
<proteinExistence type="inferred from homology"/>
<feature type="domain" description="FMN-binding" evidence="7">
    <location>
        <begin position="83"/>
        <end position="172"/>
    </location>
</feature>
<dbReference type="PATRIC" id="fig|1703772.3.peg.1758"/>
<sequence>MTSPRQMVVTLLTVAIVCSIILSFVYSFTSPRIIETQKRMTLDGLKQVIEAHEFVEVIPDTLWNAVDSLGNTIGIVFRVFPQGYGGLIPITVGFNLEEKITGIRIASAAEGLKETPGLGVKITEPDFVQQFIGKRGSQISITKDGGEIDAITAATISSRAVCSGIRKGIETYLCYLTPSYDKNLLFPDAEFIEVIKDTLWYAVRDNDTIGIVFTAITQGYIDCITFIVGVNNGATITGVDILSSNETEGYGALIRNREFLDQFRQGTPEAITGATISSQALINAVTDGLTRFKEYLK</sequence>
<name>A0A0S7YI90_UNCT6</name>
<feature type="modified residue" description="FMN phosphoryl threonine" evidence="6">
    <location>
        <position position="155"/>
    </location>
</feature>
<keyword evidence="6" id="KW-1278">Translocase</keyword>
<gene>
    <name evidence="6" type="primary">rnfG</name>
    <name evidence="8" type="ORF">AMJ52_00360</name>
</gene>
<dbReference type="AlphaFoldDB" id="A0A0S7YI90"/>
<evidence type="ECO:0000256" key="3">
    <source>
        <dbReference type="ARBA" id="ARBA00022630"/>
    </source>
</evidence>
<dbReference type="PANTHER" id="PTHR36118:SF1">
    <property type="entry name" value="ION-TRANSLOCATING OXIDOREDUCTASE COMPLEX SUBUNIT G"/>
    <property type="match status" value="1"/>
</dbReference>
<accession>A0A0S7YI90</accession>
<dbReference type="GO" id="GO:0005886">
    <property type="term" value="C:plasma membrane"/>
    <property type="evidence" value="ECO:0007669"/>
    <property type="project" value="UniProtKB-SubCell"/>
</dbReference>
<comment type="subunit">
    <text evidence="6">The complex is composed of six subunits: RnfA, RnfB, RnfC, RnfD, RnfE and RnfG.</text>
</comment>
<dbReference type="Proteomes" id="UP000051012">
    <property type="component" value="Unassembled WGS sequence"/>
</dbReference>
<comment type="cofactor">
    <cofactor evidence="6">
        <name>FMN</name>
        <dbReference type="ChEBI" id="CHEBI:58210"/>
    </cofactor>
</comment>
<keyword evidence="4 6" id="KW-0288">FMN</keyword>
<keyword evidence="6" id="KW-0472">Membrane</keyword>
<organism evidence="8 9">
    <name type="scientific">candidate division TA06 bacterium DG_78</name>
    <dbReference type="NCBI Taxonomy" id="1703772"/>
    <lineage>
        <taxon>Bacteria</taxon>
        <taxon>Bacteria division TA06</taxon>
    </lineage>
</organism>
<protein>
    <recommendedName>
        <fullName evidence="6">Ion-translocating oxidoreductase complex subunit G</fullName>
        <ecNumber evidence="6">7.-.-.-</ecNumber>
    </recommendedName>
    <alternativeName>
        <fullName evidence="6">Rnf electron transport complex subunit G</fullName>
    </alternativeName>
</protein>
<keyword evidence="6" id="KW-0812">Transmembrane</keyword>
<evidence type="ECO:0000259" key="7">
    <source>
        <dbReference type="SMART" id="SM00900"/>
    </source>
</evidence>
<dbReference type="PANTHER" id="PTHR36118">
    <property type="entry name" value="ION-TRANSLOCATING OXIDOREDUCTASE COMPLEX SUBUNIT G"/>
    <property type="match status" value="1"/>
</dbReference>
<evidence type="ECO:0000256" key="6">
    <source>
        <dbReference type="HAMAP-Rule" id="MF_00479"/>
    </source>
</evidence>
<keyword evidence="5 6" id="KW-0249">Electron transport</keyword>
<keyword evidence="3 6" id="KW-0285">Flavoprotein</keyword>
<dbReference type="InterPro" id="IPR007329">
    <property type="entry name" value="FMN-bd"/>
</dbReference>
<dbReference type="EMBL" id="LJNI01000003">
    <property type="protein sequence ID" value="KPJ74471.1"/>
    <property type="molecule type" value="Genomic_DNA"/>
</dbReference>
<dbReference type="GO" id="GO:0009055">
    <property type="term" value="F:electron transfer activity"/>
    <property type="evidence" value="ECO:0007669"/>
    <property type="project" value="InterPro"/>
</dbReference>
<dbReference type="GO" id="GO:0022900">
    <property type="term" value="P:electron transport chain"/>
    <property type="evidence" value="ECO:0007669"/>
    <property type="project" value="UniProtKB-UniRule"/>
</dbReference>
<evidence type="ECO:0000256" key="2">
    <source>
        <dbReference type="ARBA" id="ARBA00022553"/>
    </source>
</evidence>
<feature type="domain" description="FMN-binding" evidence="7">
    <location>
        <begin position="219"/>
        <end position="292"/>
    </location>
</feature>
<evidence type="ECO:0000256" key="4">
    <source>
        <dbReference type="ARBA" id="ARBA00022643"/>
    </source>
</evidence>